<reference evidence="2 3" key="1">
    <citation type="submission" date="2012-09" db="EMBL/GenBank/DDBJ databases">
        <title>The Genome Sequence of Actinobaculum massiliae ACS-171-V-COL2.</title>
        <authorList>
            <consortium name="The Broad Institute Genome Sequencing Platform"/>
            <person name="Earl A."/>
            <person name="Ward D."/>
            <person name="Feldgarden M."/>
            <person name="Gevers D."/>
            <person name="Saerens B."/>
            <person name="Vaneechoutte M."/>
            <person name="Walker B."/>
            <person name="Young S.K."/>
            <person name="Zeng Q."/>
            <person name="Gargeya S."/>
            <person name="Fitzgerald M."/>
            <person name="Haas B."/>
            <person name="Abouelleil A."/>
            <person name="Alvarado L."/>
            <person name="Arachchi H.M."/>
            <person name="Berlin A."/>
            <person name="Chapman S.B."/>
            <person name="Goldberg J."/>
            <person name="Griggs A."/>
            <person name="Gujja S."/>
            <person name="Hansen M."/>
            <person name="Howarth C."/>
            <person name="Imamovic A."/>
            <person name="Larimer J."/>
            <person name="McCowen C."/>
            <person name="Montmayeur A."/>
            <person name="Murphy C."/>
            <person name="Neiman D."/>
            <person name="Pearson M."/>
            <person name="Priest M."/>
            <person name="Roberts A."/>
            <person name="Saif S."/>
            <person name="Shea T."/>
            <person name="Sisk P."/>
            <person name="Sykes S."/>
            <person name="Wortman J."/>
            <person name="Nusbaum C."/>
            <person name="Birren B."/>
        </authorList>
    </citation>
    <scope>NUCLEOTIDE SEQUENCE [LARGE SCALE GENOMIC DNA]</scope>
    <source>
        <strain evidence="3">ACS-171-V-Col2</strain>
    </source>
</reference>
<organism evidence="2 3">
    <name type="scientific">Actinobaculum massiliense ACS-171-V-Col2</name>
    <dbReference type="NCBI Taxonomy" id="883066"/>
    <lineage>
        <taxon>Bacteria</taxon>
        <taxon>Bacillati</taxon>
        <taxon>Actinomycetota</taxon>
        <taxon>Actinomycetes</taxon>
        <taxon>Actinomycetales</taxon>
        <taxon>Actinomycetaceae</taxon>
        <taxon>Actinobaculum</taxon>
    </lineage>
</organism>
<dbReference type="HOGENOM" id="CLU_1552008_0_0_11"/>
<dbReference type="RefSeq" id="WP_007000902.1">
    <property type="nucleotide sequence ID" value="NZ_JH992955.1"/>
</dbReference>
<keyword evidence="3" id="KW-1185">Reference proteome</keyword>
<dbReference type="Proteomes" id="UP000009888">
    <property type="component" value="Unassembled WGS sequence"/>
</dbReference>
<sequence>MAKSIFGTVLTRGKNYCGRYRKNGREYYTPTHPTKTGVRNDLAKIHAAILNGTWEDPTKPAAKATHVTLVLWADQWFALIEKGVKEGRYSPDTERTYISNWKTHVLPLLGPATPLADVTPEKIATMLTTLSEKRSRATVDVGFAFSMIFPANCSGRTAVRDWLFTTAMITPY</sequence>
<evidence type="ECO:0008006" key="4">
    <source>
        <dbReference type="Google" id="ProtNLM"/>
    </source>
</evidence>
<comment type="caution">
    <text evidence="2">The sequence shown here is derived from an EMBL/GenBank/DDBJ whole genome shotgun (WGS) entry which is preliminary data.</text>
</comment>
<protein>
    <recommendedName>
        <fullName evidence="4">Core-binding (CB) domain-containing protein</fullName>
    </recommendedName>
</protein>
<keyword evidence="1" id="KW-0238">DNA-binding</keyword>
<name>K9EFC8_9ACTO</name>
<dbReference type="SUPFAM" id="SSF56349">
    <property type="entry name" value="DNA breaking-rejoining enzymes"/>
    <property type="match status" value="1"/>
</dbReference>
<proteinExistence type="predicted"/>
<dbReference type="AlphaFoldDB" id="K9EFC8"/>
<evidence type="ECO:0000256" key="1">
    <source>
        <dbReference type="ARBA" id="ARBA00023125"/>
    </source>
</evidence>
<dbReference type="EMBL" id="AGWL01000002">
    <property type="protein sequence ID" value="EKU95909.1"/>
    <property type="molecule type" value="Genomic_DNA"/>
</dbReference>
<gene>
    <name evidence="2" type="ORF">HMPREF9233_00696</name>
</gene>
<dbReference type="PATRIC" id="fig|883066.3.peg.716"/>
<evidence type="ECO:0000313" key="3">
    <source>
        <dbReference type="Proteomes" id="UP000009888"/>
    </source>
</evidence>
<dbReference type="InterPro" id="IPR010998">
    <property type="entry name" value="Integrase_recombinase_N"/>
</dbReference>
<accession>K9EFC8</accession>
<dbReference type="InterPro" id="IPR011010">
    <property type="entry name" value="DNA_brk_join_enz"/>
</dbReference>
<evidence type="ECO:0000313" key="2">
    <source>
        <dbReference type="EMBL" id="EKU95909.1"/>
    </source>
</evidence>
<dbReference type="Gene3D" id="1.10.150.130">
    <property type="match status" value="1"/>
</dbReference>
<dbReference type="GO" id="GO:0003677">
    <property type="term" value="F:DNA binding"/>
    <property type="evidence" value="ECO:0007669"/>
    <property type="project" value="UniProtKB-KW"/>
</dbReference>